<gene>
    <name evidence="2" type="ORF">JGI1_01931</name>
</gene>
<dbReference type="SUPFAM" id="SSF48208">
    <property type="entry name" value="Six-hairpin glycosidases"/>
    <property type="match status" value="1"/>
</dbReference>
<evidence type="ECO:0000313" key="3">
    <source>
        <dbReference type="Proteomes" id="UP000320623"/>
    </source>
</evidence>
<sequence length="669" mass="76871">MKKLIFVAFLVDIAFSQSFDINLKHIDYLVEKVVMDADTVAIIHIYSNYPDYKYVPALGEGIACVDDATRASVAYLMHYERFRDQHSLNQAKLLLKFTLKMQAEDGGFYNFVYEDLSINKFGQTSNNDSFKWWACRALWAMGYAYNIFSKFNVEKEFKDTLAVRIERALSKAIRTINKSDIYELFINWKVPAQGYWLLENGADASAEAVIGASLYYEFSKSEKAKWVVEKLCKAISTYQFGDEDDFPFGMHPSFTPNLYIWHSWGSRQSYALLIAGKIFNRADWIESARREIDNFYKKMLLSFDLTDIKPYPERGDQINYGIAPIVQAFIEYGKITGDTTYRMFGGLYGSWWLGNNIANYPVYDSATGRFYDAVKADGTMNLNSGAESVSEGLIGLQTALYDDIASRYLFYKTKSDNSYKIIEAENFASTYGDPKKIYLSEFNWANISKGCLVELKNEDGIRIKFDIDNVYDDLNFYTIYVQYRKRSLPSGYAGVEIVIDSIYKFYFDMSGSSSQDYIWIDRINGSFPLHSGEHTIDVYFRGVGDFVWIDYFIIQPIVERKIFQSPDGAELKVERAVITGIKERGSFDDLDDFEVDIFPNPFNRETNVFLKGKGIFKLRVFDICGRKVDEMTSEAGLLKLNFDNNSSGLYFCFVDAGGFSKIKKLILLR</sequence>
<dbReference type="OrthoDB" id="9795873at2"/>
<dbReference type="STRING" id="1643428.GCA_001442855_01893"/>
<proteinExistence type="predicted"/>
<name>A0A0S4N9C4_9BACT</name>
<accession>A0A0S4N9C4</accession>
<dbReference type="Proteomes" id="UP000320623">
    <property type="component" value="Unassembled WGS sequence"/>
</dbReference>
<protein>
    <submittedName>
        <fullName evidence="2">Por secretion system C-terminal sorting domain-containing protein</fullName>
    </submittedName>
</protein>
<dbReference type="GO" id="GO:0005975">
    <property type="term" value="P:carbohydrate metabolic process"/>
    <property type="evidence" value="ECO:0007669"/>
    <property type="project" value="InterPro"/>
</dbReference>
<evidence type="ECO:0000313" key="2">
    <source>
        <dbReference type="EMBL" id="CUU07895.1"/>
    </source>
</evidence>
<dbReference type="Gene3D" id="2.60.120.260">
    <property type="entry name" value="Galactose-binding domain-like"/>
    <property type="match status" value="1"/>
</dbReference>
<reference evidence="3" key="1">
    <citation type="submission" date="2015-11" db="EMBL/GenBank/DDBJ databases">
        <authorList>
            <person name="Varghese N."/>
        </authorList>
    </citation>
    <scope>NUCLEOTIDE SEQUENCE [LARGE SCALE GENOMIC DNA]</scope>
</reference>
<evidence type="ECO:0000259" key="1">
    <source>
        <dbReference type="Pfam" id="PF18962"/>
    </source>
</evidence>
<organism evidence="2 3">
    <name type="scientific">Candidatus Thermokryptus mobilis</name>
    <dbReference type="NCBI Taxonomy" id="1643428"/>
    <lineage>
        <taxon>Bacteria</taxon>
        <taxon>Pseudomonadati</taxon>
        <taxon>Candidatus Kryptoniota</taxon>
        <taxon>Candidatus Thermokryptus</taxon>
    </lineage>
</organism>
<dbReference type="EMBL" id="FAOO01000016">
    <property type="protein sequence ID" value="CUU07895.1"/>
    <property type="molecule type" value="Genomic_DNA"/>
</dbReference>
<dbReference type="InterPro" id="IPR026444">
    <property type="entry name" value="Secre_tail"/>
</dbReference>
<dbReference type="RefSeq" id="WP_140945651.1">
    <property type="nucleotide sequence ID" value="NZ_FAOO01000016.1"/>
</dbReference>
<dbReference type="InterPro" id="IPR008928">
    <property type="entry name" value="6-hairpin_glycosidase_sf"/>
</dbReference>
<dbReference type="Pfam" id="PF18962">
    <property type="entry name" value="Por_Secre_tail"/>
    <property type="match status" value="1"/>
</dbReference>
<dbReference type="NCBIfam" id="TIGR04183">
    <property type="entry name" value="Por_Secre_tail"/>
    <property type="match status" value="1"/>
</dbReference>
<feature type="domain" description="Secretion system C-terminal sorting" evidence="1">
    <location>
        <begin position="597"/>
        <end position="666"/>
    </location>
</feature>
<dbReference type="AlphaFoldDB" id="A0A0S4N9C4"/>
<keyword evidence="3" id="KW-1185">Reference proteome</keyword>